<dbReference type="PANTHER" id="PTHR11200">
    <property type="entry name" value="INOSITOL 5-PHOSPHATASE"/>
    <property type="match status" value="1"/>
</dbReference>
<evidence type="ECO:0000256" key="3">
    <source>
        <dbReference type="ARBA" id="ARBA00005910"/>
    </source>
</evidence>
<dbReference type="Gene3D" id="1.10.555.10">
    <property type="entry name" value="Rho GTPase activation protein"/>
    <property type="match status" value="1"/>
</dbReference>
<evidence type="ECO:0000313" key="11">
    <source>
        <dbReference type="Proteomes" id="UP000694888"/>
    </source>
</evidence>
<evidence type="ECO:0000256" key="1">
    <source>
        <dbReference type="ARBA" id="ARBA00004146"/>
    </source>
</evidence>
<organism evidence="11 12">
    <name type="scientific">Aplysia californica</name>
    <name type="common">California sea hare</name>
    <dbReference type="NCBI Taxonomy" id="6500"/>
    <lineage>
        <taxon>Eukaryota</taxon>
        <taxon>Metazoa</taxon>
        <taxon>Spiralia</taxon>
        <taxon>Lophotrochozoa</taxon>
        <taxon>Mollusca</taxon>
        <taxon>Gastropoda</taxon>
        <taxon>Heterobranchia</taxon>
        <taxon>Euthyneura</taxon>
        <taxon>Tectipleura</taxon>
        <taxon>Aplysiida</taxon>
        <taxon>Aplysioidea</taxon>
        <taxon>Aplysiidae</taxon>
        <taxon>Aplysia</taxon>
    </lineage>
</organism>
<dbReference type="InterPro" id="IPR037793">
    <property type="entry name" value="OCRL1/INPP5B_INPP5c"/>
</dbReference>
<evidence type="ECO:0000313" key="12">
    <source>
        <dbReference type="RefSeq" id="XP_005098371.1"/>
    </source>
</evidence>
<accession>A0ABM0JPB4</accession>
<evidence type="ECO:0000256" key="6">
    <source>
        <dbReference type="ARBA" id="ARBA00023098"/>
    </source>
</evidence>
<name>A0ABM0JPB4_APLCA</name>
<keyword evidence="4" id="KW-0967">Endosome</keyword>
<comment type="similarity">
    <text evidence="3">Belongs to the inositol 1,4,5-trisphosphate 5-phosphatase type II family.</text>
</comment>
<dbReference type="InterPro" id="IPR000300">
    <property type="entry name" value="IPPc"/>
</dbReference>
<dbReference type="CDD" id="cd09093">
    <property type="entry name" value="INPP5c_INPP5B"/>
    <property type="match status" value="1"/>
</dbReference>
<evidence type="ECO:0000256" key="4">
    <source>
        <dbReference type="ARBA" id="ARBA00022753"/>
    </source>
</evidence>
<protein>
    <submittedName>
        <fullName evidence="12">Inositol polyphosphate 5-phosphatase OCRL isoform X1</fullName>
    </submittedName>
</protein>
<reference evidence="12" key="1">
    <citation type="submission" date="2025-08" db="UniProtKB">
        <authorList>
            <consortium name="RefSeq"/>
        </authorList>
    </citation>
    <scope>IDENTIFICATION</scope>
</reference>
<dbReference type="InterPro" id="IPR046985">
    <property type="entry name" value="IP5"/>
</dbReference>
<dbReference type="InterPro" id="IPR047078">
    <property type="entry name" value="RhoGAP_OCRL1"/>
</dbReference>
<dbReference type="SUPFAM" id="SSF48350">
    <property type="entry name" value="GTPase activation domain, GAP"/>
    <property type="match status" value="1"/>
</dbReference>
<evidence type="ECO:0000259" key="10">
    <source>
        <dbReference type="PROSITE" id="PS50238"/>
    </source>
</evidence>
<dbReference type="PANTHER" id="PTHR11200:SF300">
    <property type="entry name" value="TYPE II INOSITOL 1,4,5-TRISPHOSPHATE 5-PHOSPHATASE"/>
    <property type="match status" value="1"/>
</dbReference>
<dbReference type="InterPro" id="IPR000198">
    <property type="entry name" value="RhoGAP_dom"/>
</dbReference>
<dbReference type="Gene3D" id="3.60.10.10">
    <property type="entry name" value="Endonuclease/exonuclease/phosphatase"/>
    <property type="match status" value="1"/>
</dbReference>
<dbReference type="Pfam" id="PF00620">
    <property type="entry name" value="RhoGAP"/>
    <property type="match status" value="1"/>
</dbReference>
<proteinExistence type="inferred from homology"/>
<dbReference type="Pfam" id="PF21310">
    <property type="entry name" value="OCRL-like_ASH"/>
    <property type="match status" value="1"/>
</dbReference>
<feature type="compositionally biased region" description="Low complexity" evidence="9">
    <location>
        <begin position="169"/>
        <end position="179"/>
    </location>
</feature>
<dbReference type="InterPro" id="IPR036691">
    <property type="entry name" value="Endo/exonu/phosph_ase_sf"/>
</dbReference>
<gene>
    <name evidence="12" type="primary">LOC101851408</name>
</gene>
<dbReference type="Pfam" id="PF22669">
    <property type="entry name" value="Exo_endo_phos2"/>
    <property type="match status" value="1"/>
</dbReference>
<dbReference type="RefSeq" id="XP_005098371.1">
    <property type="nucleotide sequence ID" value="XM_005098314.3"/>
</dbReference>
<sequence>MFYVPSSTSPSPVMETAKLVQKKLGQEEVCLQCVECSRIVEGKRLVRFAAVVERKEEYGIFIFMSSRIPCLQSSDLELETAIAVDSSLRCHAEAPTRQDKPHPEFVLRLQSADVNLVLEMPQVENTQMFLAEVKRAQDFASWTPVQSMNAAFGALASFTWLAKYRLSRQKQQQQQQQQQAPPASENPFAADTFDPMKHMNLSDTGAHVLATDVASSSQSTWYQDDMAALSLSDTTAQKSSTLGSKNRSQSRDSLDKIVNSSRSEDLTDSMEAIQGQLGISSGAELPVGTKPVSSREKFVRQFLCNREDEFTDLRNFRVFCGTWNVNGQSPAEALHKWMVVDNEPPDIYAIGFQELDLRKEAFIFSDSPKETEWQTAVKSYLHPKAKYRKVKSIRLVGVLLIVYIQEKHVPHINFIDADSVPTGIMGFVGNKGGVSVRFTLHSTSLCFVNSHLAAHQEEYERRNQDYRDIETKTKFKQFEPPLELSEHDVVFWIGDLNYRIDMCIDDVKSRIQKQKYKQLLEGDQLYRQMKANSDVFKGYEEGLPLFDPTYKFDAGSDVYDTSEKSRVPAWCDRILWRGPGVQQLRYDSHPQLKVSDHKPVSSLFNVGVRVIDQKRYKRVYEDIMKKLDRLENDYLPQIKLDKTELVFENVKFIEPQTQVVTIANIGQVPVEFEFINKLDDQSYCRPWLKATPHKSIILAGACCEVQVEVYVEKNSAARLNCGEENLEDILVLHLTGGKDSFITVSGNYLISSFGSSIEALVQMHGPIREVPVASLIEIEQPGSLSRVDITQDGGRLYMVPKEIWKLVDFLHKYGLDKKDLFQQPGRTSEIQLIRDCLDTGLPEQISETMSVHSVAESFLLFLECLAQPVLPCEVYSQALASSNNLLLSKQLVSRLPDCHKNVFLYVCAFLRELLQNGEQNGLDIKFLSTIFGEILLRPAPSTSLARSSEASLKERKSKIREEEAKKAAFMYHFLSQDIDA</sequence>
<dbReference type="InterPro" id="IPR031896">
    <property type="entry name" value="INPP5B_PH_dom"/>
</dbReference>
<keyword evidence="5" id="KW-0378">Hydrolase</keyword>
<keyword evidence="8" id="KW-0968">Cytoplasmic vesicle</keyword>
<dbReference type="Gene3D" id="2.30.29.110">
    <property type="match status" value="1"/>
</dbReference>
<evidence type="ECO:0000256" key="5">
    <source>
        <dbReference type="ARBA" id="ARBA00022801"/>
    </source>
</evidence>
<keyword evidence="7" id="KW-0472">Membrane</keyword>
<comment type="subcellular location">
    <subcellularLocation>
        <location evidence="2">Cytoplasmic vesicle</location>
        <location evidence="2">Phagosome membrane</location>
    </subcellularLocation>
    <subcellularLocation>
        <location evidence="1">Early endosome membrane</location>
    </subcellularLocation>
</comment>
<feature type="region of interest" description="Disordered" evidence="9">
    <location>
        <begin position="169"/>
        <end position="199"/>
    </location>
</feature>
<dbReference type="SMART" id="SM00324">
    <property type="entry name" value="RhoGAP"/>
    <property type="match status" value="1"/>
</dbReference>
<dbReference type="InterPro" id="IPR013783">
    <property type="entry name" value="Ig-like_fold"/>
</dbReference>
<dbReference type="CDD" id="cd04380">
    <property type="entry name" value="RhoGAP_OCRL1"/>
    <property type="match status" value="1"/>
</dbReference>
<feature type="domain" description="Rho-GAP" evidence="10">
    <location>
        <begin position="782"/>
        <end position="980"/>
    </location>
</feature>
<dbReference type="InterPro" id="IPR008936">
    <property type="entry name" value="Rho_GTPase_activation_prot"/>
</dbReference>
<evidence type="ECO:0000256" key="9">
    <source>
        <dbReference type="SAM" id="MobiDB-lite"/>
    </source>
</evidence>
<dbReference type="Gene3D" id="2.60.40.10">
    <property type="entry name" value="Immunoglobulins"/>
    <property type="match status" value="1"/>
</dbReference>
<dbReference type="SMART" id="SM00128">
    <property type="entry name" value="IPPc"/>
    <property type="match status" value="1"/>
</dbReference>
<keyword evidence="6" id="KW-0443">Lipid metabolism</keyword>
<dbReference type="SUPFAM" id="SSF56219">
    <property type="entry name" value="DNase I-like"/>
    <property type="match status" value="1"/>
</dbReference>
<feature type="region of interest" description="Disordered" evidence="9">
    <location>
        <begin position="233"/>
        <end position="266"/>
    </location>
</feature>
<dbReference type="Pfam" id="PF16776">
    <property type="entry name" value="INPP5B_PH"/>
    <property type="match status" value="1"/>
</dbReference>
<dbReference type="Proteomes" id="UP000694888">
    <property type="component" value="Unplaced"/>
</dbReference>
<evidence type="ECO:0000256" key="8">
    <source>
        <dbReference type="ARBA" id="ARBA00023329"/>
    </source>
</evidence>
<dbReference type="PROSITE" id="PS50238">
    <property type="entry name" value="RHOGAP"/>
    <property type="match status" value="1"/>
</dbReference>
<feature type="compositionally biased region" description="Polar residues" evidence="9">
    <location>
        <begin position="233"/>
        <end position="247"/>
    </location>
</feature>
<dbReference type="InterPro" id="IPR048869">
    <property type="entry name" value="OCRL-1_2_ASH"/>
</dbReference>
<keyword evidence="11" id="KW-1185">Reference proteome</keyword>
<dbReference type="GeneID" id="101851408"/>
<evidence type="ECO:0000256" key="2">
    <source>
        <dbReference type="ARBA" id="ARBA00004580"/>
    </source>
</evidence>
<evidence type="ECO:0000256" key="7">
    <source>
        <dbReference type="ARBA" id="ARBA00023136"/>
    </source>
</evidence>